<proteinExistence type="predicted"/>
<dbReference type="KEGG" id="pry:Prubr_71530"/>
<dbReference type="EMBL" id="AP023359">
    <property type="protein sequence ID" value="BCJ70132.1"/>
    <property type="molecule type" value="Genomic_DNA"/>
</dbReference>
<sequence>MKVGYPMVWAAWAAVVVGTVSAPVVSTAASASANGLRTESTVDGMASPPGVGVGRVWVGRGRRAGAGPAGPGGQLWKAIHSRTPVDSPGLDVIDNRSRVVETVVKVVTL</sequence>
<evidence type="ECO:0000313" key="3">
    <source>
        <dbReference type="Proteomes" id="UP000680866"/>
    </source>
</evidence>
<feature type="chain" id="PRO_5038991772" description="Secreted protein" evidence="1">
    <location>
        <begin position="23"/>
        <end position="109"/>
    </location>
</feature>
<evidence type="ECO:0000313" key="2">
    <source>
        <dbReference type="EMBL" id="BCJ70132.1"/>
    </source>
</evidence>
<keyword evidence="3" id="KW-1185">Reference proteome</keyword>
<accession>A0A810N925</accession>
<protein>
    <recommendedName>
        <fullName evidence="4">Secreted protein</fullName>
    </recommendedName>
</protein>
<gene>
    <name evidence="2" type="ORF">Prubr_71530</name>
</gene>
<feature type="signal peptide" evidence="1">
    <location>
        <begin position="1"/>
        <end position="22"/>
    </location>
</feature>
<evidence type="ECO:0008006" key="4">
    <source>
        <dbReference type="Google" id="ProtNLM"/>
    </source>
</evidence>
<name>A0A810N925_9ACTN</name>
<reference evidence="2" key="1">
    <citation type="submission" date="2020-08" db="EMBL/GenBank/DDBJ databases">
        <title>Whole genome shotgun sequence of Polymorphospora rubra NBRC 101157.</title>
        <authorList>
            <person name="Komaki H."/>
            <person name="Tamura T."/>
        </authorList>
    </citation>
    <scope>NUCLEOTIDE SEQUENCE</scope>
    <source>
        <strain evidence="2">NBRC 101157</strain>
    </source>
</reference>
<evidence type="ECO:0000256" key="1">
    <source>
        <dbReference type="SAM" id="SignalP"/>
    </source>
</evidence>
<keyword evidence="1" id="KW-0732">Signal</keyword>
<organism evidence="2 3">
    <name type="scientific">Polymorphospora rubra</name>
    <dbReference type="NCBI Taxonomy" id="338584"/>
    <lineage>
        <taxon>Bacteria</taxon>
        <taxon>Bacillati</taxon>
        <taxon>Actinomycetota</taxon>
        <taxon>Actinomycetes</taxon>
        <taxon>Micromonosporales</taxon>
        <taxon>Micromonosporaceae</taxon>
        <taxon>Polymorphospora</taxon>
    </lineage>
</organism>
<dbReference type="AlphaFoldDB" id="A0A810N925"/>
<dbReference type="Proteomes" id="UP000680866">
    <property type="component" value="Chromosome"/>
</dbReference>